<evidence type="ECO:0000313" key="1">
    <source>
        <dbReference type="EMBL" id="GAG34617.1"/>
    </source>
</evidence>
<sequence length="34" mass="3899">MEKMILSGLKMILGGYKIGYFEMFYLEIPLLAGQ</sequence>
<accession>X0XGT8</accession>
<dbReference type="EMBL" id="BARS01046938">
    <property type="protein sequence ID" value="GAG34617.1"/>
    <property type="molecule type" value="Genomic_DNA"/>
</dbReference>
<name>X0XGT8_9ZZZZ</name>
<comment type="caution">
    <text evidence="1">The sequence shown here is derived from an EMBL/GenBank/DDBJ whole genome shotgun (WGS) entry which is preliminary data.</text>
</comment>
<organism evidence="1">
    <name type="scientific">marine sediment metagenome</name>
    <dbReference type="NCBI Taxonomy" id="412755"/>
    <lineage>
        <taxon>unclassified sequences</taxon>
        <taxon>metagenomes</taxon>
        <taxon>ecological metagenomes</taxon>
    </lineage>
</organism>
<proteinExistence type="predicted"/>
<dbReference type="AlphaFoldDB" id="X0XGT8"/>
<feature type="non-terminal residue" evidence="1">
    <location>
        <position position="34"/>
    </location>
</feature>
<gene>
    <name evidence="1" type="ORF">S01H1_70576</name>
</gene>
<protein>
    <submittedName>
        <fullName evidence="1">Uncharacterized protein</fullName>
    </submittedName>
</protein>
<reference evidence="1" key="1">
    <citation type="journal article" date="2014" name="Front. Microbiol.">
        <title>High frequency of phylogenetically diverse reductive dehalogenase-homologous genes in deep subseafloor sedimentary metagenomes.</title>
        <authorList>
            <person name="Kawai M."/>
            <person name="Futagami T."/>
            <person name="Toyoda A."/>
            <person name="Takaki Y."/>
            <person name="Nishi S."/>
            <person name="Hori S."/>
            <person name="Arai W."/>
            <person name="Tsubouchi T."/>
            <person name="Morono Y."/>
            <person name="Uchiyama I."/>
            <person name="Ito T."/>
            <person name="Fujiyama A."/>
            <person name="Inagaki F."/>
            <person name="Takami H."/>
        </authorList>
    </citation>
    <scope>NUCLEOTIDE SEQUENCE</scope>
    <source>
        <strain evidence="1">Expedition CK06-06</strain>
    </source>
</reference>